<dbReference type="InterPro" id="IPR017871">
    <property type="entry name" value="ABC_transporter-like_CS"/>
</dbReference>
<feature type="domain" description="ABC transporter" evidence="4">
    <location>
        <begin position="13"/>
        <end position="239"/>
    </location>
</feature>
<keyword evidence="6" id="KW-1185">Reference proteome</keyword>
<evidence type="ECO:0000259" key="4">
    <source>
        <dbReference type="PROSITE" id="PS50893"/>
    </source>
</evidence>
<dbReference type="SMART" id="SM00382">
    <property type="entry name" value="AAA"/>
    <property type="match status" value="1"/>
</dbReference>
<keyword evidence="2" id="KW-0547">Nucleotide-binding</keyword>
<dbReference type="Gene3D" id="3.40.50.300">
    <property type="entry name" value="P-loop containing nucleotide triphosphate hydrolases"/>
    <property type="match status" value="1"/>
</dbReference>
<dbReference type="GO" id="GO:0005524">
    <property type="term" value="F:ATP binding"/>
    <property type="evidence" value="ECO:0007669"/>
    <property type="project" value="UniProtKB-KW"/>
</dbReference>
<name>A0A5C6BNG5_9PLAN</name>
<comment type="caution">
    <text evidence="5">The sequence shown here is derived from an EMBL/GenBank/DDBJ whole genome shotgun (WGS) entry which is preliminary data.</text>
</comment>
<reference evidence="5 6" key="1">
    <citation type="submission" date="2019-02" db="EMBL/GenBank/DDBJ databases">
        <title>Deep-cultivation of Planctomycetes and their phenomic and genomic characterization uncovers novel biology.</title>
        <authorList>
            <person name="Wiegand S."/>
            <person name="Jogler M."/>
            <person name="Boedeker C."/>
            <person name="Pinto D."/>
            <person name="Vollmers J."/>
            <person name="Rivas-Marin E."/>
            <person name="Kohn T."/>
            <person name="Peeters S.H."/>
            <person name="Heuer A."/>
            <person name="Rast P."/>
            <person name="Oberbeckmann S."/>
            <person name="Bunk B."/>
            <person name="Jeske O."/>
            <person name="Meyerdierks A."/>
            <person name="Storesund J.E."/>
            <person name="Kallscheuer N."/>
            <person name="Luecker S."/>
            <person name="Lage O.M."/>
            <person name="Pohl T."/>
            <person name="Merkel B.J."/>
            <person name="Hornburger P."/>
            <person name="Mueller R.-W."/>
            <person name="Bruemmer F."/>
            <person name="Labrenz M."/>
            <person name="Spormann A.M."/>
            <person name="Op Den Camp H."/>
            <person name="Overmann J."/>
            <person name="Amann R."/>
            <person name="Jetten M.S.M."/>
            <person name="Mascher T."/>
            <person name="Medema M.H."/>
            <person name="Devos D.P."/>
            <person name="Kaster A.-K."/>
            <person name="Ovreas L."/>
            <person name="Rohde M."/>
            <person name="Galperin M.Y."/>
            <person name="Jogler C."/>
        </authorList>
    </citation>
    <scope>NUCLEOTIDE SEQUENCE [LARGE SCALE GENOMIC DNA]</scope>
    <source>
        <strain evidence="5 6">CA54</strain>
    </source>
</reference>
<keyword evidence="3 5" id="KW-0067">ATP-binding</keyword>
<dbReference type="EMBL" id="SJPP01000001">
    <property type="protein sequence ID" value="TWU13287.1"/>
    <property type="molecule type" value="Genomic_DNA"/>
</dbReference>
<keyword evidence="1" id="KW-0813">Transport</keyword>
<dbReference type="AlphaFoldDB" id="A0A5C6BNG5"/>
<dbReference type="InterPro" id="IPR003439">
    <property type="entry name" value="ABC_transporter-like_ATP-bd"/>
</dbReference>
<dbReference type="InterPro" id="IPR051782">
    <property type="entry name" value="ABC_Transporter_VariousFunc"/>
</dbReference>
<proteinExistence type="predicted"/>
<dbReference type="SUPFAM" id="SSF52540">
    <property type="entry name" value="P-loop containing nucleoside triphosphate hydrolases"/>
    <property type="match status" value="1"/>
</dbReference>
<dbReference type="PANTHER" id="PTHR42939">
    <property type="entry name" value="ABC TRANSPORTER ATP-BINDING PROTEIN ALBC-RELATED"/>
    <property type="match status" value="1"/>
</dbReference>
<dbReference type="CDD" id="cd03230">
    <property type="entry name" value="ABC_DR_subfamily_A"/>
    <property type="match status" value="1"/>
</dbReference>
<dbReference type="Pfam" id="PF00005">
    <property type="entry name" value="ABC_tran"/>
    <property type="match status" value="1"/>
</dbReference>
<evidence type="ECO:0000256" key="3">
    <source>
        <dbReference type="ARBA" id="ARBA00022840"/>
    </source>
</evidence>
<evidence type="ECO:0000313" key="6">
    <source>
        <dbReference type="Proteomes" id="UP000320735"/>
    </source>
</evidence>
<sequence length="311" mass="34123">MQSPLNDETDCVVDIRNLVRQFGHVKALDGVSLQVPRGAVYGIVGVNGAGKTTLLKHVLGLLKPQRGTVTILGRDPVRDPVGVLARLGYLSEQHEMPDWMRIGELLAYTGSFYPTWSNAYVTELVQSFQLSRDAKVQTLSKGQRARVGLVLALAHRPEILVLDEPSSGLDPIVRRDILAAIIRTISEEGRTVIFSSHLLDEVERVADHIAMLHQGRLLYSGTFDEMRAKFRRVTVRFQGPQDVPPVLPDAIGWAGGGYEWTAIYRGQGDELQAAATMAGGEIVEEKQLSLDEIFVAHAGSEPPLATIREAT</sequence>
<dbReference type="Proteomes" id="UP000320735">
    <property type="component" value="Unassembled WGS sequence"/>
</dbReference>
<evidence type="ECO:0000313" key="5">
    <source>
        <dbReference type="EMBL" id="TWU13287.1"/>
    </source>
</evidence>
<dbReference type="OrthoDB" id="9795548at2"/>
<gene>
    <name evidence="5" type="primary">ybhF_3</name>
    <name evidence="5" type="ORF">CA54_21200</name>
</gene>
<accession>A0A5C6BNG5</accession>
<evidence type="ECO:0000256" key="1">
    <source>
        <dbReference type="ARBA" id="ARBA00022448"/>
    </source>
</evidence>
<dbReference type="GO" id="GO:0016887">
    <property type="term" value="F:ATP hydrolysis activity"/>
    <property type="evidence" value="ECO:0007669"/>
    <property type="project" value="InterPro"/>
</dbReference>
<organism evidence="5 6">
    <name type="scientific">Symmachiella macrocystis</name>
    <dbReference type="NCBI Taxonomy" id="2527985"/>
    <lineage>
        <taxon>Bacteria</taxon>
        <taxon>Pseudomonadati</taxon>
        <taxon>Planctomycetota</taxon>
        <taxon>Planctomycetia</taxon>
        <taxon>Planctomycetales</taxon>
        <taxon>Planctomycetaceae</taxon>
        <taxon>Symmachiella</taxon>
    </lineage>
</organism>
<dbReference type="InterPro" id="IPR003593">
    <property type="entry name" value="AAA+_ATPase"/>
</dbReference>
<dbReference type="PROSITE" id="PS50893">
    <property type="entry name" value="ABC_TRANSPORTER_2"/>
    <property type="match status" value="1"/>
</dbReference>
<dbReference type="RefSeq" id="WP_146370634.1">
    <property type="nucleotide sequence ID" value="NZ_SJPP01000001.1"/>
</dbReference>
<protein>
    <submittedName>
        <fullName evidence="5">Putative ABC transporter ATP-binding protein YbhF</fullName>
    </submittedName>
</protein>
<evidence type="ECO:0000256" key="2">
    <source>
        <dbReference type="ARBA" id="ARBA00022741"/>
    </source>
</evidence>
<dbReference type="PANTHER" id="PTHR42939:SF1">
    <property type="entry name" value="ABC TRANSPORTER ATP-BINDING PROTEIN ALBC-RELATED"/>
    <property type="match status" value="1"/>
</dbReference>
<dbReference type="InterPro" id="IPR027417">
    <property type="entry name" value="P-loop_NTPase"/>
</dbReference>
<dbReference type="PROSITE" id="PS00211">
    <property type="entry name" value="ABC_TRANSPORTER_1"/>
    <property type="match status" value="1"/>
</dbReference>